<name>A0ABX0JRR2_9PROT</name>
<dbReference type="Proteomes" id="UP000635278">
    <property type="component" value="Unassembled WGS sequence"/>
</dbReference>
<dbReference type="RefSeq" id="WP_173584527.1">
    <property type="nucleotide sequence ID" value="NZ_WOTB01000027.1"/>
</dbReference>
<keyword evidence="2" id="KW-1185">Reference proteome</keyword>
<proteinExistence type="predicted"/>
<accession>A0ABX0JRR2</accession>
<gene>
    <name evidence="1" type="ORF">GOB93_16065</name>
</gene>
<protein>
    <submittedName>
        <fullName evidence="1">Uncharacterized protein</fullName>
    </submittedName>
</protein>
<reference evidence="1 2" key="1">
    <citation type="journal article" date="2020" name="Int. J. Syst. Evol. Microbiol.">
        <title>Novel acetic acid bacteria from cider fermentations: Acetobacter conturbans sp. nov. and Acetobacter fallax sp. nov.</title>
        <authorList>
            <person name="Sombolestani A.S."/>
            <person name="Cleenwerck I."/>
            <person name="Cnockaert M."/>
            <person name="Borremans W."/>
            <person name="Wieme A.D."/>
            <person name="De Vuyst L."/>
            <person name="Vandamme P."/>
        </authorList>
    </citation>
    <scope>NUCLEOTIDE SEQUENCE [LARGE SCALE GENOMIC DNA]</scope>
    <source>
        <strain evidence="1 2">LMG 30640</strain>
    </source>
</reference>
<dbReference type="EMBL" id="WOTB01000027">
    <property type="protein sequence ID" value="NHN86146.1"/>
    <property type="molecule type" value="Genomic_DNA"/>
</dbReference>
<organism evidence="1 2">
    <name type="scientific">Acetobacter musti</name>
    <dbReference type="NCBI Taxonomy" id="864732"/>
    <lineage>
        <taxon>Bacteria</taxon>
        <taxon>Pseudomonadati</taxon>
        <taxon>Pseudomonadota</taxon>
        <taxon>Alphaproteobacteria</taxon>
        <taxon>Acetobacterales</taxon>
        <taxon>Acetobacteraceae</taxon>
        <taxon>Acetobacter</taxon>
    </lineage>
</organism>
<evidence type="ECO:0000313" key="2">
    <source>
        <dbReference type="Proteomes" id="UP000635278"/>
    </source>
</evidence>
<evidence type="ECO:0000313" key="1">
    <source>
        <dbReference type="EMBL" id="NHN86146.1"/>
    </source>
</evidence>
<sequence>MIAYIDIPRLSNGSPTLYATQMSYRCLVLASMPADLAAGDVAEATCLSFVRRLSFPNSNDPV</sequence>
<comment type="caution">
    <text evidence="1">The sequence shown here is derived from an EMBL/GenBank/DDBJ whole genome shotgun (WGS) entry which is preliminary data.</text>
</comment>